<dbReference type="InterPro" id="IPR051427">
    <property type="entry name" value="Nectin/Nectin-like"/>
</dbReference>
<keyword evidence="5" id="KW-0677">Repeat</keyword>
<keyword evidence="6" id="KW-0130">Cell adhesion</keyword>
<dbReference type="InterPro" id="IPR003598">
    <property type="entry name" value="Ig_sub2"/>
</dbReference>
<keyword evidence="4" id="KW-0732">Signal</keyword>
<organism evidence="12 13">
    <name type="scientific">Cyclopterus lumpus</name>
    <name type="common">Lumpsucker</name>
    <dbReference type="NCBI Taxonomy" id="8103"/>
    <lineage>
        <taxon>Eukaryota</taxon>
        <taxon>Metazoa</taxon>
        <taxon>Chordata</taxon>
        <taxon>Craniata</taxon>
        <taxon>Vertebrata</taxon>
        <taxon>Euteleostomi</taxon>
        <taxon>Actinopterygii</taxon>
        <taxon>Neopterygii</taxon>
        <taxon>Teleostei</taxon>
        <taxon>Neoteleostei</taxon>
        <taxon>Acanthomorphata</taxon>
        <taxon>Eupercaria</taxon>
        <taxon>Perciformes</taxon>
        <taxon>Cottioidei</taxon>
        <taxon>Cottales</taxon>
        <taxon>Cyclopteridae</taxon>
        <taxon>Cyclopterus</taxon>
    </lineage>
</organism>
<accession>A0A8C3G3E6</accession>
<dbReference type="PANTHER" id="PTHR23277:SF106">
    <property type="entry name" value="NECTIN-1 ISOFORM X1-RELATED"/>
    <property type="match status" value="1"/>
</dbReference>
<dbReference type="Proteomes" id="UP000694565">
    <property type="component" value="Unplaced"/>
</dbReference>
<evidence type="ECO:0000256" key="7">
    <source>
        <dbReference type="ARBA" id="ARBA00022989"/>
    </source>
</evidence>
<dbReference type="InterPro" id="IPR013162">
    <property type="entry name" value="CD80_C2-set"/>
</dbReference>
<dbReference type="GO" id="GO:0007157">
    <property type="term" value="P:heterophilic cell-cell adhesion via plasma membrane cell adhesion molecules"/>
    <property type="evidence" value="ECO:0007669"/>
    <property type="project" value="TreeGrafter"/>
</dbReference>
<dbReference type="SMART" id="SM00409">
    <property type="entry name" value="IG"/>
    <property type="match status" value="2"/>
</dbReference>
<feature type="domain" description="Ig-like" evidence="11">
    <location>
        <begin position="244"/>
        <end position="332"/>
    </location>
</feature>
<proteinExistence type="inferred from homology"/>
<evidence type="ECO:0000256" key="2">
    <source>
        <dbReference type="ARBA" id="ARBA00007810"/>
    </source>
</evidence>
<dbReference type="PANTHER" id="PTHR23277">
    <property type="entry name" value="NECTIN-RELATED"/>
    <property type="match status" value="1"/>
</dbReference>
<dbReference type="GO" id="GO:0007156">
    <property type="term" value="P:homophilic cell adhesion via plasma membrane adhesion molecules"/>
    <property type="evidence" value="ECO:0007669"/>
    <property type="project" value="TreeGrafter"/>
</dbReference>
<dbReference type="InterPro" id="IPR013783">
    <property type="entry name" value="Ig-like_fold"/>
</dbReference>
<dbReference type="SUPFAM" id="SSF48726">
    <property type="entry name" value="Immunoglobulin"/>
    <property type="match status" value="3"/>
</dbReference>
<comment type="similarity">
    <text evidence="2">Belongs to the nectin family.</text>
</comment>
<name>A0A8C3G3E6_CYCLU</name>
<evidence type="ECO:0000256" key="6">
    <source>
        <dbReference type="ARBA" id="ARBA00022889"/>
    </source>
</evidence>
<dbReference type="PROSITE" id="PS50835">
    <property type="entry name" value="IG_LIKE"/>
    <property type="match status" value="3"/>
</dbReference>
<dbReference type="GO" id="GO:0005912">
    <property type="term" value="C:adherens junction"/>
    <property type="evidence" value="ECO:0007669"/>
    <property type="project" value="TreeGrafter"/>
</dbReference>
<comment type="subcellular location">
    <subcellularLocation>
        <location evidence="1">Membrane</location>
        <topology evidence="1">Single-pass membrane protein</topology>
    </subcellularLocation>
</comment>
<evidence type="ECO:0000256" key="10">
    <source>
        <dbReference type="ARBA" id="ARBA00023180"/>
    </source>
</evidence>
<keyword evidence="8" id="KW-0472">Membrane</keyword>
<evidence type="ECO:0000259" key="11">
    <source>
        <dbReference type="PROSITE" id="PS50835"/>
    </source>
</evidence>
<dbReference type="InterPro" id="IPR003599">
    <property type="entry name" value="Ig_sub"/>
</dbReference>
<evidence type="ECO:0000256" key="1">
    <source>
        <dbReference type="ARBA" id="ARBA00004167"/>
    </source>
</evidence>
<keyword evidence="7" id="KW-1133">Transmembrane helix</keyword>
<dbReference type="InterPro" id="IPR013106">
    <property type="entry name" value="Ig_V-set"/>
</dbReference>
<dbReference type="SMART" id="SM00406">
    <property type="entry name" value="IGv"/>
    <property type="match status" value="1"/>
</dbReference>
<keyword evidence="9" id="KW-1015">Disulfide bond</keyword>
<feature type="domain" description="Ig-like" evidence="11">
    <location>
        <begin position="151"/>
        <end position="242"/>
    </location>
</feature>
<evidence type="ECO:0000313" key="13">
    <source>
        <dbReference type="Proteomes" id="UP000694565"/>
    </source>
</evidence>
<reference evidence="12" key="2">
    <citation type="submission" date="2025-09" db="UniProtKB">
        <authorList>
            <consortium name="Ensembl"/>
        </authorList>
    </citation>
    <scope>IDENTIFICATION</scope>
</reference>
<keyword evidence="13" id="KW-1185">Reference proteome</keyword>
<dbReference type="GO" id="GO:0016020">
    <property type="term" value="C:membrane"/>
    <property type="evidence" value="ECO:0007669"/>
    <property type="project" value="UniProtKB-SubCell"/>
</dbReference>
<protein>
    <recommendedName>
        <fullName evidence="11">Ig-like domain-containing protein</fullName>
    </recommendedName>
</protein>
<dbReference type="Pfam" id="PF08205">
    <property type="entry name" value="C2-set_2"/>
    <property type="match status" value="1"/>
</dbReference>
<dbReference type="Pfam" id="PF07686">
    <property type="entry name" value="V-set"/>
    <property type="match status" value="1"/>
</dbReference>
<keyword evidence="10" id="KW-0325">Glycoprotein</keyword>
<evidence type="ECO:0000256" key="8">
    <source>
        <dbReference type="ARBA" id="ARBA00023136"/>
    </source>
</evidence>
<evidence type="ECO:0000256" key="3">
    <source>
        <dbReference type="ARBA" id="ARBA00022692"/>
    </source>
</evidence>
<sequence length="379" mass="41813">MDGSGKFCVYLIFKPWIMYFFRSAALTLLVAAFLSTDGEVPPGIGKNMTLVQGGTAVLPCKLIDTKEYVSQISWRKEPQSVNFFTILEKTGPKFINEQDKRFKFVGNFSDNNGSLQLSNIMLKDEGTYTCIITLFPSGNLKMATLLNVLVPPVTSLKDDRPTVGDEVVSLVTCMAAGSKPRAKVQWLTGTLGETVSQTINVTEHADGTTTTVSSLFGVPTREIDRRLVKCVVTNAAMSKEESLPFTIQIYFPPVEVTISKGSEGSFECVTEANPNASITWTRLNQSKPQSAVKVDGATLQFPSMTSDLNGLYQCEASNLYGRKHNYVYVHVTGEVRFDLMCVLVKCVSVFFAFVFSCSVFESVVDVVLSLLFFCYSQFN</sequence>
<keyword evidence="3" id="KW-0812">Transmembrane</keyword>
<dbReference type="Ensembl" id="ENSCLMT00005032750.1">
    <property type="protein sequence ID" value="ENSCLMP00005031390.1"/>
    <property type="gene ID" value="ENSCLMG00005015185.1"/>
</dbReference>
<evidence type="ECO:0000256" key="9">
    <source>
        <dbReference type="ARBA" id="ARBA00023157"/>
    </source>
</evidence>
<dbReference type="InterPro" id="IPR036179">
    <property type="entry name" value="Ig-like_dom_sf"/>
</dbReference>
<dbReference type="Pfam" id="PF13927">
    <property type="entry name" value="Ig_3"/>
    <property type="match status" value="1"/>
</dbReference>
<evidence type="ECO:0000313" key="12">
    <source>
        <dbReference type="Ensembl" id="ENSCLMP00005031390.1"/>
    </source>
</evidence>
<feature type="domain" description="Ig-like" evidence="11">
    <location>
        <begin position="42"/>
        <end position="147"/>
    </location>
</feature>
<dbReference type="AlphaFoldDB" id="A0A8C3G3E6"/>
<dbReference type="GeneTree" id="ENSGT00940000164822"/>
<dbReference type="InterPro" id="IPR007110">
    <property type="entry name" value="Ig-like_dom"/>
</dbReference>
<evidence type="ECO:0000256" key="4">
    <source>
        <dbReference type="ARBA" id="ARBA00022729"/>
    </source>
</evidence>
<dbReference type="SMART" id="SM00408">
    <property type="entry name" value="IGc2"/>
    <property type="match status" value="2"/>
</dbReference>
<evidence type="ECO:0000256" key="5">
    <source>
        <dbReference type="ARBA" id="ARBA00022737"/>
    </source>
</evidence>
<reference evidence="12" key="1">
    <citation type="submission" date="2025-08" db="UniProtKB">
        <authorList>
            <consortium name="Ensembl"/>
        </authorList>
    </citation>
    <scope>IDENTIFICATION</scope>
</reference>
<dbReference type="Gene3D" id="2.60.40.10">
    <property type="entry name" value="Immunoglobulins"/>
    <property type="match status" value="3"/>
</dbReference>